<organism evidence="1 2">
    <name type="scientific">Hermanssonia centrifuga</name>
    <dbReference type="NCBI Taxonomy" id="98765"/>
    <lineage>
        <taxon>Eukaryota</taxon>
        <taxon>Fungi</taxon>
        <taxon>Dikarya</taxon>
        <taxon>Basidiomycota</taxon>
        <taxon>Agaricomycotina</taxon>
        <taxon>Agaricomycetes</taxon>
        <taxon>Polyporales</taxon>
        <taxon>Meruliaceae</taxon>
        <taxon>Hermanssonia</taxon>
    </lineage>
</organism>
<comment type="caution">
    <text evidence="1">The sequence shown here is derived from an EMBL/GenBank/DDBJ whole genome shotgun (WGS) entry which is preliminary data.</text>
</comment>
<dbReference type="AlphaFoldDB" id="A0A2R6QF59"/>
<name>A0A2R6QF59_9APHY</name>
<evidence type="ECO:0000313" key="2">
    <source>
        <dbReference type="Proteomes" id="UP000186601"/>
    </source>
</evidence>
<keyword evidence="2" id="KW-1185">Reference proteome</keyword>
<dbReference type="STRING" id="98765.A0A2R6QF59"/>
<dbReference type="Proteomes" id="UP000186601">
    <property type="component" value="Unassembled WGS sequence"/>
</dbReference>
<evidence type="ECO:0000313" key="1">
    <source>
        <dbReference type="EMBL" id="PSS06890.1"/>
    </source>
</evidence>
<dbReference type="EMBL" id="MLYV02000345">
    <property type="protein sequence ID" value="PSS06890.1"/>
    <property type="molecule type" value="Genomic_DNA"/>
</dbReference>
<proteinExistence type="predicted"/>
<dbReference type="OrthoDB" id="2736601at2759"/>
<sequence>MRQHISKALVRRSTAIKSSLERYNKLAVKQEPPRPKLEYSDIATYCLLGEFELLKDSRYGVLTQAWSSPTNREITTKHFKVLCARAEITRLNVEIARLQDWIDKEDSHFQMVVLSLARSDPLLSGEIKLRYARQRRTNDVHRARLQTIYKLPGYSGYQPTPQDNKVVAQDLSMEEAVLIDEDDVLNDEGNRLDEAMDRMSILS</sequence>
<accession>A0A2R6QF59</accession>
<reference evidence="1 2" key="1">
    <citation type="submission" date="2018-02" db="EMBL/GenBank/DDBJ databases">
        <title>Genome sequence of the basidiomycete white-rot fungus Phlebia centrifuga.</title>
        <authorList>
            <person name="Granchi Z."/>
            <person name="Peng M."/>
            <person name="de Vries R.P."/>
            <person name="Hilden K."/>
            <person name="Makela M.R."/>
            <person name="Grigoriev I."/>
            <person name="Riley R."/>
        </authorList>
    </citation>
    <scope>NUCLEOTIDE SEQUENCE [LARGE SCALE GENOMIC DNA]</scope>
    <source>
        <strain evidence="1 2">FBCC195</strain>
    </source>
</reference>
<protein>
    <submittedName>
        <fullName evidence="1">Uncharacterized protein</fullName>
    </submittedName>
</protein>
<gene>
    <name evidence="1" type="ORF">PHLCEN_2v3501</name>
</gene>